<gene>
    <name evidence="1" type="ORF">CIK83_11855</name>
</gene>
<protein>
    <recommendedName>
        <fullName evidence="3">Replication protein P</fullName>
    </recommendedName>
</protein>
<sequence length="214" mass="24568">MKNIVDFKQHKVTGTEQVKPQINSIDSEAERYMNIVLNELRAIFPAWRNAIKNQAEFDNVRKVWTKALLENGIVDMATVEKGLSEAREYNSDFFPSVGKFISWCRSDDFQGCFDRFMSSSKPRNQFEKLIFTDATHANVKRKAIGDDERAFKRIFDKWVKRFSSGDIPQEVPALPPKSVVMPTDIIRERTGNPSPNQFRKNSIFSRVAQLGQGS</sequence>
<dbReference type="EMBL" id="QPGL01000002">
    <property type="protein sequence ID" value="RCS70153.1"/>
    <property type="molecule type" value="Genomic_DNA"/>
</dbReference>
<accession>A0A368LIF9</accession>
<dbReference type="AlphaFoldDB" id="A0A368LIF9"/>
<dbReference type="Pfam" id="PF06992">
    <property type="entry name" value="Phage_lambda_P"/>
    <property type="match status" value="1"/>
</dbReference>
<name>A0A368LIF9_9VIBR</name>
<dbReference type="Proteomes" id="UP000252479">
    <property type="component" value="Unassembled WGS sequence"/>
</dbReference>
<dbReference type="GeneID" id="303189615"/>
<evidence type="ECO:0000313" key="2">
    <source>
        <dbReference type="Proteomes" id="UP000252479"/>
    </source>
</evidence>
<evidence type="ECO:0000313" key="1">
    <source>
        <dbReference type="EMBL" id="RCS70153.1"/>
    </source>
</evidence>
<dbReference type="RefSeq" id="WP_086959673.1">
    <property type="nucleotide sequence ID" value="NZ_FUKS01000013.1"/>
</dbReference>
<dbReference type="GO" id="GO:0006270">
    <property type="term" value="P:DNA replication initiation"/>
    <property type="evidence" value="ECO:0007669"/>
    <property type="project" value="InterPro"/>
</dbReference>
<keyword evidence="2" id="KW-1185">Reference proteome</keyword>
<evidence type="ECO:0008006" key="3">
    <source>
        <dbReference type="Google" id="ProtNLM"/>
    </source>
</evidence>
<proteinExistence type="predicted"/>
<organism evidence="1 2">
    <name type="scientific">Vibrio casei</name>
    <dbReference type="NCBI Taxonomy" id="673372"/>
    <lineage>
        <taxon>Bacteria</taxon>
        <taxon>Pseudomonadati</taxon>
        <taxon>Pseudomonadota</taxon>
        <taxon>Gammaproteobacteria</taxon>
        <taxon>Vibrionales</taxon>
        <taxon>Vibrionaceae</taxon>
        <taxon>Vibrio</taxon>
    </lineage>
</organism>
<reference evidence="1 2" key="1">
    <citation type="journal article" date="2017" name="Elife">
        <title>Extensive horizontal gene transfer in cheese-associated bacteria.</title>
        <authorList>
            <person name="Bonham K.S."/>
            <person name="Wolfe B.E."/>
            <person name="Dutton R.J."/>
        </authorList>
    </citation>
    <scope>NUCLEOTIDE SEQUENCE [LARGE SCALE GENOMIC DNA]</scope>
    <source>
        <strain evidence="1 2">JB196</strain>
    </source>
</reference>
<dbReference type="InterPro" id="IPR009731">
    <property type="entry name" value="P-like"/>
</dbReference>
<comment type="caution">
    <text evidence="1">The sequence shown here is derived from an EMBL/GenBank/DDBJ whole genome shotgun (WGS) entry which is preliminary data.</text>
</comment>